<keyword evidence="1" id="KW-0812">Transmembrane</keyword>
<protein>
    <submittedName>
        <fullName evidence="2">Membrane protein</fullName>
    </submittedName>
</protein>
<dbReference type="RefSeq" id="WP_082294061.1">
    <property type="nucleotide sequence ID" value="NZ_BJUG01000012.1"/>
</dbReference>
<dbReference type="OrthoDB" id="4540541at2"/>
<keyword evidence="1" id="KW-0472">Membrane</keyword>
<feature type="transmembrane region" description="Helical" evidence="1">
    <location>
        <begin position="184"/>
        <end position="204"/>
    </location>
</feature>
<gene>
    <name evidence="2" type="ORF">ETH01_20720</name>
</gene>
<dbReference type="AlphaFoldDB" id="A0A510WJA4"/>
<evidence type="ECO:0000313" key="3">
    <source>
        <dbReference type="Proteomes" id="UP000321361"/>
    </source>
</evidence>
<evidence type="ECO:0000313" key="2">
    <source>
        <dbReference type="EMBL" id="GEK37785.1"/>
    </source>
</evidence>
<proteinExistence type="predicted"/>
<dbReference type="Proteomes" id="UP000321361">
    <property type="component" value="Unassembled WGS sequence"/>
</dbReference>
<name>A0A510WJA4_ENTTH</name>
<sequence>MFIWFVRLLTAAVMVVTFIPDTPLVFLPVNTFLAYLPIELSYQILRNKTKKSSNVLLPIWLLFFPNIPYLLTDFVHVKRLHIYAPAELAGIPDVRHWTLFVILALLVFTYVLLGFTLAEKIIETFPLFGQTRALKNCSLMIFSFLSSLGVYVGRFPPRIHSIYLFKEPLRVIQIVFFEWSFEKLLIILLFTVFHLWLFFMFWLIKKVVMEAEGVK</sequence>
<keyword evidence="1" id="KW-1133">Transmembrane helix</keyword>
<feature type="transmembrane region" description="Helical" evidence="1">
    <location>
        <begin position="57"/>
        <end position="77"/>
    </location>
</feature>
<reference evidence="2 3" key="1">
    <citation type="submission" date="2019-07" db="EMBL/GenBank/DDBJ databases">
        <title>Whole genome shotgun sequence of Enterococcus thailandicus NBRC 101867.</title>
        <authorList>
            <person name="Hosoyama A."/>
            <person name="Uohara A."/>
            <person name="Ohji S."/>
            <person name="Ichikawa N."/>
        </authorList>
    </citation>
    <scope>NUCLEOTIDE SEQUENCE [LARGE SCALE GENOMIC DNA]</scope>
    <source>
        <strain evidence="2 3">NBRC 101867</strain>
    </source>
</reference>
<comment type="caution">
    <text evidence="2">The sequence shown here is derived from an EMBL/GenBank/DDBJ whole genome shotgun (WGS) entry which is preliminary data.</text>
</comment>
<organism evidence="2 3">
    <name type="scientific">Enterococcus thailandicus</name>
    <dbReference type="NCBI Taxonomy" id="417368"/>
    <lineage>
        <taxon>Bacteria</taxon>
        <taxon>Bacillati</taxon>
        <taxon>Bacillota</taxon>
        <taxon>Bacilli</taxon>
        <taxon>Lactobacillales</taxon>
        <taxon>Enterococcaceae</taxon>
        <taxon>Enterococcus</taxon>
    </lineage>
</organism>
<feature type="transmembrane region" description="Helical" evidence="1">
    <location>
        <begin position="97"/>
        <end position="118"/>
    </location>
</feature>
<feature type="transmembrane region" description="Helical" evidence="1">
    <location>
        <begin position="139"/>
        <end position="156"/>
    </location>
</feature>
<feature type="transmembrane region" description="Helical" evidence="1">
    <location>
        <begin position="12"/>
        <end position="36"/>
    </location>
</feature>
<evidence type="ECO:0000256" key="1">
    <source>
        <dbReference type="SAM" id="Phobius"/>
    </source>
</evidence>
<dbReference type="EMBL" id="BJUG01000012">
    <property type="protein sequence ID" value="GEK37785.1"/>
    <property type="molecule type" value="Genomic_DNA"/>
</dbReference>
<dbReference type="InterPro" id="IPR009793">
    <property type="entry name" value="DUF1361"/>
</dbReference>
<dbReference type="Pfam" id="PF07099">
    <property type="entry name" value="DUF1361"/>
    <property type="match status" value="1"/>
</dbReference>
<accession>A0A510WJA4</accession>